<dbReference type="EMBL" id="JQZV01000013">
    <property type="protein sequence ID" value="KGN91933.1"/>
    <property type="molecule type" value="Genomic_DNA"/>
</dbReference>
<keyword evidence="5 8" id="KW-0472">Membrane</keyword>
<feature type="transmembrane region" description="Helical" evidence="8">
    <location>
        <begin position="12"/>
        <end position="33"/>
    </location>
</feature>
<proteinExistence type="predicted"/>
<dbReference type="Proteomes" id="UP000030101">
    <property type="component" value="Unassembled WGS sequence"/>
</dbReference>
<dbReference type="RefSeq" id="WP_036791645.1">
    <property type="nucleotide sequence ID" value="NZ_JQZV01000013.1"/>
</dbReference>
<dbReference type="SUPFAM" id="SSF81665">
    <property type="entry name" value="Calcium ATPase, transmembrane domain M"/>
    <property type="match status" value="1"/>
</dbReference>
<dbReference type="PROSITE" id="PS00428">
    <property type="entry name" value="FTSW_RODA_SPOVE"/>
    <property type="match status" value="1"/>
</dbReference>
<keyword evidence="3" id="KW-0133">Cell shape</keyword>
<dbReference type="PANTHER" id="PTHR30474">
    <property type="entry name" value="CELL CYCLE PROTEIN"/>
    <property type="match status" value="1"/>
</dbReference>
<evidence type="ECO:0000256" key="8">
    <source>
        <dbReference type="SAM" id="Phobius"/>
    </source>
</evidence>
<evidence type="ECO:0000313" key="9">
    <source>
        <dbReference type="EMBL" id="KGN91933.1"/>
    </source>
</evidence>
<keyword evidence="2 8" id="KW-0812">Transmembrane</keyword>
<feature type="transmembrane region" description="Helical" evidence="8">
    <location>
        <begin position="239"/>
        <end position="260"/>
    </location>
</feature>
<accession>A0ABR4XJR6</accession>
<keyword evidence="4 8" id="KW-1133">Transmembrane helix</keyword>
<evidence type="ECO:0000256" key="1">
    <source>
        <dbReference type="ARBA" id="ARBA00004141"/>
    </source>
</evidence>
<evidence type="ECO:0000256" key="6">
    <source>
        <dbReference type="ARBA" id="ARBA00032370"/>
    </source>
</evidence>
<feature type="transmembrane region" description="Helical" evidence="8">
    <location>
        <begin position="53"/>
        <end position="72"/>
    </location>
</feature>
<dbReference type="PANTHER" id="PTHR30474:SF1">
    <property type="entry name" value="PEPTIDOGLYCAN GLYCOSYLTRANSFERASE MRDB"/>
    <property type="match status" value="1"/>
</dbReference>
<gene>
    <name evidence="9" type="ORF">HQ43_07685</name>
</gene>
<evidence type="ECO:0000256" key="3">
    <source>
        <dbReference type="ARBA" id="ARBA00022960"/>
    </source>
</evidence>
<feature type="transmembrane region" description="Helical" evidence="8">
    <location>
        <begin position="387"/>
        <end position="407"/>
    </location>
</feature>
<dbReference type="InterPro" id="IPR001182">
    <property type="entry name" value="FtsW/RodA"/>
</dbReference>
<feature type="transmembrane region" description="Helical" evidence="8">
    <location>
        <begin position="144"/>
        <end position="177"/>
    </location>
</feature>
<protein>
    <recommendedName>
        <fullName evidence="7">Cell wall polymerase</fullName>
    </recommendedName>
    <alternativeName>
        <fullName evidence="6">Peptidoglycan polymerase</fullName>
    </alternativeName>
</protein>
<feature type="transmembrane region" description="Helical" evidence="8">
    <location>
        <begin position="211"/>
        <end position="232"/>
    </location>
</feature>
<comment type="subcellular location">
    <subcellularLocation>
        <location evidence="1">Membrane</location>
        <topology evidence="1">Multi-pass membrane protein</topology>
    </subcellularLocation>
</comment>
<feature type="transmembrane region" description="Helical" evidence="8">
    <location>
        <begin position="79"/>
        <end position="96"/>
    </location>
</feature>
<evidence type="ECO:0000256" key="7">
    <source>
        <dbReference type="ARBA" id="ARBA00033270"/>
    </source>
</evidence>
<keyword evidence="10" id="KW-1185">Reference proteome</keyword>
<feature type="transmembrane region" description="Helical" evidence="8">
    <location>
        <begin position="184"/>
        <end position="205"/>
    </location>
</feature>
<comment type="caution">
    <text evidence="9">The sequence shown here is derived from an EMBL/GenBank/DDBJ whole genome shotgun (WGS) entry which is preliminary data.</text>
</comment>
<evidence type="ECO:0000256" key="5">
    <source>
        <dbReference type="ARBA" id="ARBA00023136"/>
    </source>
</evidence>
<feature type="transmembrane region" description="Helical" evidence="8">
    <location>
        <begin position="293"/>
        <end position="314"/>
    </location>
</feature>
<dbReference type="NCBIfam" id="NF037961">
    <property type="entry name" value="RodA_shape"/>
    <property type="match status" value="1"/>
</dbReference>
<evidence type="ECO:0000313" key="10">
    <source>
        <dbReference type="Proteomes" id="UP000030101"/>
    </source>
</evidence>
<organism evidence="9 10">
    <name type="scientific">Porphyromonas canoris</name>
    <dbReference type="NCBI Taxonomy" id="36875"/>
    <lineage>
        <taxon>Bacteria</taxon>
        <taxon>Pseudomonadati</taxon>
        <taxon>Bacteroidota</taxon>
        <taxon>Bacteroidia</taxon>
        <taxon>Bacteroidales</taxon>
        <taxon>Porphyromonadaceae</taxon>
        <taxon>Porphyromonas</taxon>
    </lineage>
</organism>
<evidence type="ECO:0000256" key="4">
    <source>
        <dbReference type="ARBA" id="ARBA00022989"/>
    </source>
</evidence>
<sequence length="480" mass="53302">MEDKINPFKQLDYITLLVYILLVAVGWFTIASATYEMDNAPLLDFSGRAGAQLIWIGATLLIGGALMFIDLNLIKSSSFYLYVLMLFVLLLTIFIAPEIKGSRSWIAIGSFRIQPAEFSKMVTAMALAAWMARYEFDLRSRKEFFVAVLIVFAPILLIIGQNETGSAVAFFGLILVFYREGLSALYLLLITFVASFVILSIRFSGENIGGTYLGLLFCFSLLYIVSAILALRYVRVRRLWILCLGIPVVAAIGFGIASFFMPVNWAWVPISSGIIFAIIGGLNYLFRRHLPSLLIVGFMLSSVAIYSSVDYFFYNILQPHQQIRIRSSLGMEDDPKGIGYNVNQSKIAIGSGGLLGKGFHNGTQTKLKYVPEQETDFIFSTIGEEQGFVGASAVLLLFLFLVWRLLIVADRQSTIYGRVYGYSVASFFIIHIVINIGMVLGITPVIGIPLPFFSYGGSSMLSFSLLIFLLLKIDSANKPH</sequence>
<feature type="transmembrane region" description="Helical" evidence="8">
    <location>
        <begin position="266"/>
        <end position="286"/>
    </location>
</feature>
<feature type="transmembrane region" description="Helical" evidence="8">
    <location>
        <begin position="419"/>
        <end position="446"/>
    </location>
</feature>
<name>A0ABR4XJR6_9PORP</name>
<feature type="transmembrane region" description="Helical" evidence="8">
    <location>
        <begin position="452"/>
        <end position="471"/>
    </location>
</feature>
<dbReference type="InterPro" id="IPR023298">
    <property type="entry name" value="ATPase_P-typ_TM_dom_sf"/>
</dbReference>
<dbReference type="Pfam" id="PF01098">
    <property type="entry name" value="FTSW_RODA_SPOVE"/>
    <property type="match status" value="2"/>
</dbReference>
<reference evidence="9 10" key="1">
    <citation type="submission" date="2014-08" db="EMBL/GenBank/DDBJ databases">
        <title>Porphyromonas canoris strain:OH2762 Genome sequencing.</title>
        <authorList>
            <person name="Wallis C."/>
            <person name="Deusch O."/>
            <person name="O'Flynn C."/>
            <person name="Davis I."/>
            <person name="Jospin G."/>
            <person name="Darling A.E."/>
            <person name="Coil D.A."/>
            <person name="Alexiev A."/>
            <person name="Horsfall A."/>
            <person name="Kirkwood N."/>
            <person name="Harris S."/>
            <person name="Eisen J.A."/>
        </authorList>
    </citation>
    <scope>NUCLEOTIDE SEQUENCE [LARGE SCALE GENOMIC DNA]</scope>
    <source>
        <strain evidence="10">COT-108 OH2762</strain>
    </source>
</reference>
<evidence type="ECO:0000256" key="2">
    <source>
        <dbReference type="ARBA" id="ARBA00022692"/>
    </source>
</evidence>
<dbReference type="InterPro" id="IPR018365">
    <property type="entry name" value="Cell_cycle_FtsW-rel_CS"/>
</dbReference>